<dbReference type="AlphaFoldDB" id="A0A1F6DHG8"/>
<evidence type="ECO:0000313" key="2">
    <source>
        <dbReference type="EMBL" id="OGG60831.1"/>
    </source>
</evidence>
<comment type="caution">
    <text evidence="2">The sequence shown here is derived from an EMBL/GenBank/DDBJ whole genome shotgun (WGS) entry which is preliminary data.</text>
</comment>
<dbReference type="Proteomes" id="UP000176377">
    <property type="component" value="Unassembled WGS sequence"/>
</dbReference>
<evidence type="ECO:0000256" key="1">
    <source>
        <dbReference type="SAM" id="MobiDB-lite"/>
    </source>
</evidence>
<sequence>MINAEVQKSGAESALSVIRKFSRRVQGTGLIQTVRKGRYYERDASKTVSKKRALKRLKRQENYRELVKEGKVIEQPQRGRGRPMNRETTSSQSQASSSGGRSSGLGESTPIAR</sequence>
<name>A0A1F6DHG8_9BACT</name>
<reference evidence="2 3" key="1">
    <citation type="journal article" date="2016" name="Nat. Commun.">
        <title>Thousands of microbial genomes shed light on interconnected biogeochemical processes in an aquifer system.</title>
        <authorList>
            <person name="Anantharaman K."/>
            <person name="Brown C.T."/>
            <person name="Hug L.A."/>
            <person name="Sharon I."/>
            <person name="Castelle C.J."/>
            <person name="Probst A.J."/>
            <person name="Thomas B.C."/>
            <person name="Singh A."/>
            <person name="Wilkins M.J."/>
            <person name="Karaoz U."/>
            <person name="Brodie E.L."/>
            <person name="Williams K.H."/>
            <person name="Hubbard S.S."/>
            <person name="Banfield J.F."/>
        </authorList>
    </citation>
    <scope>NUCLEOTIDE SEQUENCE [LARGE SCALE GENOMIC DNA]</scope>
</reference>
<organism evidence="2 3">
    <name type="scientific">Candidatus Kaiserbacteria bacterium RIFCSPHIGHO2_01_FULL_56_24</name>
    <dbReference type="NCBI Taxonomy" id="1798487"/>
    <lineage>
        <taxon>Bacteria</taxon>
        <taxon>Candidatus Kaiseribacteriota</taxon>
    </lineage>
</organism>
<evidence type="ECO:0008006" key="4">
    <source>
        <dbReference type="Google" id="ProtNLM"/>
    </source>
</evidence>
<feature type="region of interest" description="Disordered" evidence="1">
    <location>
        <begin position="68"/>
        <end position="113"/>
    </location>
</feature>
<proteinExistence type="predicted"/>
<accession>A0A1F6DHG8</accession>
<feature type="compositionally biased region" description="Low complexity" evidence="1">
    <location>
        <begin position="90"/>
        <end position="113"/>
    </location>
</feature>
<dbReference type="EMBL" id="MFLA01000001">
    <property type="protein sequence ID" value="OGG60831.1"/>
    <property type="molecule type" value="Genomic_DNA"/>
</dbReference>
<gene>
    <name evidence="2" type="ORF">A2765_01850</name>
</gene>
<protein>
    <recommendedName>
        <fullName evidence="4">30S ribosomal protein S21</fullName>
    </recommendedName>
</protein>
<evidence type="ECO:0000313" key="3">
    <source>
        <dbReference type="Proteomes" id="UP000176377"/>
    </source>
</evidence>